<dbReference type="Pfam" id="PF00005">
    <property type="entry name" value="ABC_tran"/>
    <property type="match status" value="1"/>
</dbReference>
<sequence length="257" mass="27267">MTPGERQGRPGAPAPVLGLRDVTKVYGTGDTAVHALRGISMTVERGDYVAVMGASGSGKSTLMNIIGCLDVPSGGRYLLDGLDVAGLDERSLAILRNRRIGFVFQSFNLIPRMTAQANVELPLAYGGIKGPERRRRALAALREVGLADRTRHEPNELSGGQQQRVAVARALVTAPSLLLADEPTGALDSGSTADVLGVFDRLALAGRTIIVITHEDDVAAHAKRIVRLVDGRVVEDVRRAPVTAPPPNVSWTTEGAR</sequence>
<accession>A0A6L9QUQ9</accession>
<evidence type="ECO:0000256" key="2">
    <source>
        <dbReference type="ARBA" id="ARBA00022741"/>
    </source>
</evidence>
<evidence type="ECO:0000256" key="1">
    <source>
        <dbReference type="ARBA" id="ARBA00022448"/>
    </source>
</evidence>
<dbReference type="PANTHER" id="PTHR24220:SF86">
    <property type="entry name" value="ABC TRANSPORTER ABCH.1"/>
    <property type="match status" value="1"/>
</dbReference>
<name>A0A6L9QUQ9_9ACTN</name>
<dbReference type="PROSITE" id="PS50893">
    <property type="entry name" value="ABC_TRANSPORTER_2"/>
    <property type="match status" value="1"/>
</dbReference>
<keyword evidence="3 5" id="KW-0067">ATP-binding</keyword>
<keyword evidence="2" id="KW-0547">Nucleotide-binding</keyword>
<dbReference type="InterPro" id="IPR003593">
    <property type="entry name" value="AAA+_ATPase"/>
</dbReference>
<gene>
    <name evidence="5" type="ORF">G3I70_38430</name>
</gene>
<feature type="domain" description="ABC transporter" evidence="4">
    <location>
        <begin position="17"/>
        <end position="255"/>
    </location>
</feature>
<dbReference type="SMART" id="SM00382">
    <property type="entry name" value="AAA"/>
    <property type="match status" value="1"/>
</dbReference>
<dbReference type="EMBL" id="JAAGLI010001029">
    <property type="protein sequence ID" value="NEA28333.1"/>
    <property type="molecule type" value="Genomic_DNA"/>
</dbReference>
<proteinExistence type="predicted"/>
<evidence type="ECO:0000313" key="6">
    <source>
        <dbReference type="Proteomes" id="UP000475532"/>
    </source>
</evidence>
<keyword evidence="1" id="KW-0813">Transport</keyword>
<evidence type="ECO:0000313" key="5">
    <source>
        <dbReference type="EMBL" id="NEA28333.1"/>
    </source>
</evidence>
<dbReference type="PANTHER" id="PTHR24220">
    <property type="entry name" value="IMPORT ATP-BINDING PROTEIN"/>
    <property type="match status" value="1"/>
</dbReference>
<protein>
    <submittedName>
        <fullName evidence="5">ABC transporter ATP-binding protein</fullName>
    </submittedName>
</protein>
<comment type="caution">
    <text evidence="5">The sequence shown here is derived from an EMBL/GenBank/DDBJ whole genome shotgun (WGS) entry which is preliminary data.</text>
</comment>
<dbReference type="InterPro" id="IPR017871">
    <property type="entry name" value="ABC_transporter-like_CS"/>
</dbReference>
<evidence type="ECO:0000256" key="3">
    <source>
        <dbReference type="ARBA" id="ARBA00022840"/>
    </source>
</evidence>
<dbReference type="GO" id="GO:0022857">
    <property type="term" value="F:transmembrane transporter activity"/>
    <property type="evidence" value="ECO:0007669"/>
    <property type="project" value="UniProtKB-ARBA"/>
</dbReference>
<dbReference type="AlphaFoldDB" id="A0A6L9QUQ9"/>
<dbReference type="GO" id="GO:0016887">
    <property type="term" value="F:ATP hydrolysis activity"/>
    <property type="evidence" value="ECO:0007669"/>
    <property type="project" value="InterPro"/>
</dbReference>
<dbReference type="RefSeq" id="WP_163062785.1">
    <property type="nucleotide sequence ID" value="NZ_JAAGLI010001029.1"/>
</dbReference>
<reference evidence="5 6" key="1">
    <citation type="submission" date="2020-01" db="EMBL/GenBank/DDBJ databases">
        <title>Insect and environment-associated Actinomycetes.</title>
        <authorList>
            <person name="Currrie C."/>
            <person name="Chevrette M."/>
            <person name="Carlson C."/>
            <person name="Stubbendieck R."/>
            <person name="Wendt-Pienkowski E."/>
        </authorList>
    </citation>
    <scope>NUCLEOTIDE SEQUENCE [LARGE SCALE GENOMIC DNA]</scope>
    <source>
        <strain evidence="5 6">SID10258</strain>
    </source>
</reference>
<organism evidence="5 6">
    <name type="scientific">Actinomadura bangladeshensis</name>
    <dbReference type="NCBI Taxonomy" id="453573"/>
    <lineage>
        <taxon>Bacteria</taxon>
        <taxon>Bacillati</taxon>
        <taxon>Actinomycetota</taxon>
        <taxon>Actinomycetes</taxon>
        <taxon>Streptosporangiales</taxon>
        <taxon>Thermomonosporaceae</taxon>
        <taxon>Actinomadura</taxon>
    </lineage>
</organism>
<dbReference type="FunFam" id="3.40.50.300:FF:000032">
    <property type="entry name" value="Export ABC transporter ATP-binding protein"/>
    <property type="match status" value="1"/>
</dbReference>
<dbReference type="InterPro" id="IPR027417">
    <property type="entry name" value="P-loop_NTPase"/>
</dbReference>
<dbReference type="InterPro" id="IPR017911">
    <property type="entry name" value="MacB-like_ATP-bd"/>
</dbReference>
<dbReference type="InterPro" id="IPR015854">
    <property type="entry name" value="ABC_transpr_LolD-like"/>
</dbReference>
<dbReference type="InterPro" id="IPR003439">
    <property type="entry name" value="ABC_transporter-like_ATP-bd"/>
</dbReference>
<dbReference type="GO" id="GO:0098796">
    <property type="term" value="C:membrane protein complex"/>
    <property type="evidence" value="ECO:0007669"/>
    <property type="project" value="UniProtKB-ARBA"/>
</dbReference>
<evidence type="ECO:0000259" key="4">
    <source>
        <dbReference type="PROSITE" id="PS50893"/>
    </source>
</evidence>
<dbReference type="GO" id="GO:0005886">
    <property type="term" value="C:plasma membrane"/>
    <property type="evidence" value="ECO:0007669"/>
    <property type="project" value="TreeGrafter"/>
</dbReference>
<dbReference type="GO" id="GO:0005524">
    <property type="term" value="F:ATP binding"/>
    <property type="evidence" value="ECO:0007669"/>
    <property type="project" value="UniProtKB-KW"/>
</dbReference>
<dbReference type="CDD" id="cd03255">
    <property type="entry name" value="ABC_MJ0796_LolCDE_FtsE"/>
    <property type="match status" value="1"/>
</dbReference>
<dbReference type="Proteomes" id="UP000475532">
    <property type="component" value="Unassembled WGS sequence"/>
</dbReference>
<dbReference type="SUPFAM" id="SSF52540">
    <property type="entry name" value="P-loop containing nucleoside triphosphate hydrolases"/>
    <property type="match status" value="1"/>
</dbReference>
<dbReference type="Gene3D" id="3.40.50.300">
    <property type="entry name" value="P-loop containing nucleotide triphosphate hydrolases"/>
    <property type="match status" value="1"/>
</dbReference>
<dbReference type="PROSITE" id="PS00211">
    <property type="entry name" value="ABC_TRANSPORTER_1"/>
    <property type="match status" value="1"/>
</dbReference>